<reference evidence="2" key="1">
    <citation type="submission" date="2014-09" db="EMBL/GenBank/DDBJ databases">
        <authorList>
            <person name="Magalhaes I.L.F."/>
            <person name="Oliveira U."/>
            <person name="Santos F.R."/>
            <person name="Vidigal T.H.D.A."/>
            <person name="Brescovit A.D."/>
            <person name="Santos A.J."/>
        </authorList>
    </citation>
    <scope>NUCLEOTIDE SEQUENCE</scope>
    <source>
        <tissue evidence="2">Shoot tissue taken approximately 20 cm above the soil surface</tissue>
    </source>
</reference>
<sequence length="59" mass="6614">MPPRSPWSHPWSWLGWGKLAAGRLTAGLPWRSSSAAGKKVASQMLRMARWSGARRLGRR</sequence>
<feature type="signal peptide" evidence="1">
    <location>
        <begin position="1"/>
        <end position="22"/>
    </location>
</feature>
<organism evidence="2">
    <name type="scientific">Arundo donax</name>
    <name type="common">Giant reed</name>
    <name type="synonym">Donax arundinaceus</name>
    <dbReference type="NCBI Taxonomy" id="35708"/>
    <lineage>
        <taxon>Eukaryota</taxon>
        <taxon>Viridiplantae</taxon>
        <taxon>Streptophyta</taxon>
        <taxon>Embryophyta</taxon>
        <taxon>Tracheophyta</taxon>
        <taxon>Spermatophyta</taxon>
        <taxon>Magnoliopsida</taxon>
        <taxon>Liliopsida</taxon>
        <taxon>Poales</taxon>
        <taxon>Poaceae</taxon>
        <taxon>PACMAD clade</taxon>
        <taxon>Arundinoideae</taxon>
        <taxon>Arundineae</taxon>
        <taxon>Arundo</taxon>
    </lineage>
</organism>
<proteinExistence type="predicted"/>
<keyword evidence="1" id="KW-0732">Signal</keyword>
<evidence type="ECO:0000313" key="2">
    <source>
        <dbReference type="EMBL" id="JAD52124.1"/>
    </source>
</evidence>
<feature type="chain" id="PRO_5002060266" evidence="1">
    <location>
        <begin position="23"/>
        <end position="59"/>
    </location>
</feature>
<name>A0A0A9AKD3_ARUDO</name>
<accession>A0A0A9AKD3</accession>
<dbReference type="EMBL" id="GBRH01245771">
    <property type="protein sequence ID" value="JAD52124.1"/>
    <property type="molecule type" value="Transcribed_RNA"/>
</dbReference>
<dbReference type="AlphaFoldDB" id="A0A0A9AKD3"/>
<evidence type="ECO:0000256" key="1">
    <source>
        <dbReference type="SAM" id="SignalP"/>
    </source>
</evidence>
<protein>
    <submittedName>
        <fullName evidence="2">Uncharacterized protein</fullName>
    </submittedName>
</protein>
<reference evidence="2" key="2">
    <citation type="journal article" date="2015" name="Data Brief">
        <title>Shoot transcriptome of the giant reed, Arundo donax.</title>
        <authorList>
            <person name="Barrero R.A."/>
            <person name="Guerrero F.D."/>
            <person name="Moolhuijzen P."/>
            <person name="Goolsby J.A."/>
            <person name="Tidwell J."/>
            <person name="Bellgard S.E."/>
            <person name="Bellgard M.I."/>
        </authorList>
    </citation>
    <scope>NUCLEOTIDE SEQUENCE</scope>
    <source>
        <tissue evidence="2">Shoot tissue taken approximately 20 cm above the soil surface</tissue>
    </source>
</reference>